<dbReference type="PRINTS" id="PR00081">
    <property type="entry name" value="GDHRDH"/>
</dbReference>
<keyword evidence="3" id="KW-1185">Reference proteome</keyword>
<dbReference type="EMBL" id="CP047898">
    <property type="protein sequence ID" value="QHK21904.1"/>
    <property type="molecule type" value="Genomic_DNA"/>
</dbReference>
<organism evidence="2 3">
    <name type="scientific">Pseudarthrobacter psychrotolerans</name>
    <dbReference type="NCBI Taxonomy" id="2697569"/>
    <lineage>
        <taxon>Bacteria</taxon>
        <taxon>Bacillati</taxon>
        <taxon>Actinomycetota</taxon>
        <taxon>Actinomycetes</taxon>
        <taxon>Micrococcales</taxon>
        <taxon>Micrococcaceae</taxon>
        <taxon>Pseudarthrobacter</taxon>
    </lineage>
</organism>
<evidence type="ECO:0000313" key="3">
    <source>
        <dbReference type="Proteomes" id="UP000464186"/>
    </source>
</evidence>
<dbReference type="SUPFAM" id="SSF51735">
    <property type="entry name" value="NAD(P)-binding Rossmann-fold domains"/>
    <property type="match status" value="1"/>
</dbReference>
<evidence type="ECO:0000313" key="2">
    <source>
        <dbReference type="EMBL" id="QHK21904.1"/>
    </source>
</evidence>
<dbReference type="Gene3D" id="3.40.50.720">
    <property type="entry name" value="NAD(P)-binding Rossmann-like Domain"/>
    <property type="match status" value="1"/>
</dbReference>
<dbReference type="PANTHER" id="PTHR42879:SF6">
    <property type="entry name" value="NADPH-DEPENDENT REDUCTASE BACG"/>
    <property type="match status" value="1"/>
</dbReference>
<reference evidence="2 3" key="1">
    <citation type="submission" date="2020-01" db="EMBL/GenBank/DDBJ databases">
        <title>Pseudarthrobacter psychrotolerans sp. nov., isolated from antarctic soil.</title>
        <authorList>
            <person name="Shin Y."/>
            <person name="Park W."/>
        </authorList>
    </citation>
    <scope>NUCLEOTIDE SEQUENCE [LARGE SCALE GENOMIC DNA]</scope>
    <source>
        <strain evidence="2 3">YJ56</strain>
    </source>
</reference>
<accession>A0A6P1NTK4</accession>
<evidence type="ECO:0000256" key="1">
    <source>
        <dbReference type="ARBA" id="ARBA00006484"/>
    </source>
</evidence>
<dbReference type="InterPro" id="IPR036291">
    <property type="entry name" value="NAD(P)-bd_dom_sf"/>
</dbReference>
<name>A0A6P1NTK4_9MICC</name>
<comment type="similarity">
    <text evidence="1">Belongs to the short-chain dehydrogenases/reductases (SDR) family.</text>
</comment>
<dbReference type="CDD" id="cd05344">
    <property type="entry name" value="BKR_like_SDR_like"/>
    <property type="match status" value="1"/>
</dbReference>
<sequence length="270" mass="27800">MDLGIAGKTALVAASTGGLGLAIARALAAEGVRVAIIGRRRDRAKEIVAELHGVHGHSAYASNGFDAVAIEADLTTPEGIESAVEQTVADLGPIDILVLNGPGPKPGAAATLSSEDMAAAFDLLVKPHHALISHVLPGMRERRWGRILAVGSSGVAAPLPNLALSNTGRAALAGYLKTLAAEVALDAVTVNMLLPGRIATDRVAELDQAAAKRRGTTPEEIQLESRKTIPARRYGEPEEFGAAAAFLCSAPASYITGVALRCDGGLIRSL</sequence>
<dbReference type="KEGG" id="psey:GU243_22070"/>
<protein>
    <submittedName>
        <fullName evidence="2">SDR family oxidoreductase</fullName>
    </submittedName>
</protein>
<dbReference type="Proteomes" id="UP000464186">
    <property type="component" value="Chromosome"/>
</dbReference>
<dbReference type="Pfam" id="PF13561">
    <property type="entry name" value="adh_short_C2"/>
    <property type="match status" value="1"/>
</dbReference>
<dbReference type="PANTHER" id="PTHR42879">
    <property type="entry name" value="3-OXOACYL-(ACYL-CARRIER-PROTEIN) REDUCTASE"/>
    <property type="match status" value="1"/>
</dbReference>
<dbReference type="InterPro" id="IPR050259">
    <property type="entry name" value="SDR"/>
</dbReference>
<gene>
    <name evidence="2" type="ORF">GU243_22070</name>
</gene>
<dbReference type="AlphaFoldDB" id="A0A6P1NTK4"/>
<dbReference type="InterPro" id="IPR002347">
    <property type="entry name" value="SDR_fam"/>
</dbReference>
<proteinExistence type="inferred from homology"/>